<sequence length="762" mass="85874">MTPRIFHLRSIKKWLKRKRKAFSSPCRRYQQHKSCKSRDSISIASGEPITDDKAWQAPKTRHDSFDDSSSSPSSWTQTLVQSNDSRSASLSENTSCLEDSQRLPSPTQDTQSDRSTALSFLEKTNPLRSSPEFSIPEKKNQVQNPRDSPSLATTDNQPNHPQDPSPAASNSQPGVSHAISLESDGETKSCISSAPSCKSQAWVDGLVNLPYTLFLQIFCLVPPHEIVRSRRVSKALRNTLTSQALCMSLILDFFPRAREARILRGLVTGENCSEIGDSDLDTTDWATVFARLARRYWHLSQGKPWRRNEIVIRKDLQASHGVKPWNRLLQGHNVSADFHHWDPFWTCAPDQGLIIYPAPNLKSLDLLDFWARDIETGDECVIPFQLSGGSLVRVHVSDGVLLFAFVVKSDSGCRFFIEAFDIIMKQPALPQLNSRPNNNPLEKRLSQQAFLSRGPSQLFSMDRPLGHEGRFFCTHNSTHFALYKWIPTTDLAFTTVNPLEELIVWDIGSPRQGPRPEGSEPRRILTHQTSTLQHLGLSQNFTPRLRNLELDNITQDHDTGSVCGHVYLVEDDHDLLAGPHTGPSAGVGHCVQSTGIPLSGIGPAAKEMCLGKALVRGTLPSFDAYYFYHTPFTTQGPARWQRRQGRRTPLHDSCSRRPQCWRHENFPYITVSQAHDTAAGVRFMALQFFRLKDIAVSFPPGIYPHHTDKWEGTLRREHPLGNERLSFFSDGFDSLMAKGRIYGDERWLVGEDIDGHLNVLQF</sequence>
<evidence type="ECO:0000256" key="1">
    <source>
        <dbReference type="SAM" id="MobiDB-lite"/>
    </source>
</evidence>
<feature type="domain" description="F-box" evidence="2">
    <location>
        <begin position="203"/>
        <end position="249"/>
    </location>
</feature>
<evidence type="ECO:0000313" key="4">
    <source>
        <dbReference type="Proteomes" id="UP000288168"/>
    </source>
</evidence>
<dbReference type="CDD" id="cd09917">
    <property type="entry name" value="F-box_SF"/>
    <property type="match status" value="1"/>
</dbReference>
<protein>
    <recommendedName>
        <fullName evidence="2">F-box domain-containing protein</fullName>
    </recommendedName>
</protein>
<feature type="compositionally biased region" description="Polar residues" evidence="1">
    <location>
        <begin position="141"/>
        <end position="174"/>
    </location>
</feature>
<comment type="caution">
    <text evidence="3">The sequence shown here is derived from an EMBL/GenBank/DDBJ whole genome shotgun (WGS) entry which is preliminary data.</text>
</comment>
<accession>A0A428PDS4</accession>
<dbReference type="InterPro" id="IPR001810">
    <property type="entry name" value="F-box_dom"/>
</dbReference>
<dbReference type="Proteomes" id="UP000288168">
    <property type="component" value="Unassembled WGS sequence"/>
</dbReference>
<feature type="compositionally biased region" description="Polar residues" evidence="1">
    <location>
        <begin position="75"/>
        <end position="118"/>
    </location>
</feature>
<dbReference type="PROSITE" id="PS50181">
    <property type="entry name" value="FBOX"/>
    <property type="match status" value="1"/>
</dbReference>
<proteinExistence type="predicted"/>
<keyword evidence="4" id="KW-1185">Reference proteome</keyword>
<evidence type="ECO:0000313" key="3">
    <source>
        <dbReference type="EMBL" id="RSL51218.1"/>
    </source>
</evidence>
<organism evidence="3 4">
    <name type="scientific">Fusarium duplospermum</name>
    <dbReference type="NCBI Taxonomy" id="1325734"/>
    <lineage>
        <taxon>Eukaryota</taxon>
        <taxon>Fungi</taxon>
        <taxon>Dikarya</taxon>
        <taxon>Ascomycota</taxon>
        <taxon>Pezizomycotina</taxon>
        <taxon>Sordariomycetes</taxon>
        <taxon>Hypocreomycetidae</taxon>
        <taxon>Hypocreales</taxon>
        <taxon>Nectriaceae</taxon>
        <taxon>Fusarium</taxon>
        <taxon>Fusarium solani species complex</taxon>
    </lineage>
</organism>
<feature type="region of interest" description="Disordered" evidence="1">
    <location>
        <begin position="25"/>
        <end position="177"/>
    </location>
</feature>
<evidence type="ECO:0000259" key="2">
    <source>
        <dbReference type="PROSITE" id="PS50181"/>
    </source>
</evidence>
<dbReference type="Pfam" id="PF00646">
    <property type="entry name" value="F-box"/>
    <property type="match status" value="1"/>
</dbReference>
<feature type="compositionally biased region" description="Basic and acidic residues" evidence="1">
    <location>
        <begin position="50"/>
        <end position="65"/>
    </location>
</feature>
<dbReference type="AlphaFoldDB" id="A0A428PDS4"/>
<reference evidence="3 4" key="1">
    <citation type="submission" date="2017-06" db="EMBL/GenBank/DDBJ databases">
        <title>Comparative genomic analysis of Ambrosia Fusariam Clade fungi.</title>
        <authorList>
            <person name="Stajich J.E."/>
            <person name="Carrillo J."/>
            <person name="Kijimoto T."/>
            <person name="Eskalen A."/>
            <person name="O'Donnell K."/>
            <person name="Kasson M."/>
        </authorList>
    </citation>
    <scope>NUCLEOTIDE SEQUENCE [LARGE SCALE GENOMIC DNA]</scope>
    <source>
        <strain evidence="3 4">NRRL62584</strain>
    </source>
</reference>
<dbReference type="SUPFAM" id="SSF81383">
    <property type="entry name" value="F-box domain"/>
    <property type="match status" value="1"/>
</dbReference>
<dbReference type="OrthoDB" id="5334391at2759"/>
<dbReference type="EMBL" id="NKCI01000152">
    <property type="protein sequence ID" value="RSL51218.1"/>
    <property type="molecule type" value="Genomic_DNA"/>
</dbReference>
<dbReference type="InterPro" id="IPR036047">
    <property type="entry name" value="F-box-like_dom_sf"/>
</dbReference>
<gene>
    <name evidence="3" type="ORF">CEP54_011536</name>
</gene>
<name>A0A428PDS4_9HYPO</name>